<dbReference type="Gene3D" id="3.40.50.1820">
    <property type="entry name" value="alpha/beta hydrolase"/>
    <property type="match status" value="1"/>
</dbReference>
<name>A0ABZ0HUK6_9HYPH</name>
<keyword evidence="1" id="KW-0378">Hydrolase</keyword>
<dbReference type="SUPFAM" id="SSF53474">
    <property type="entry name" value="alpha/beta-Hydrolases"/>
    <property type="match status" value="1"/>
</dbReference>
<reference evidence="1 2" key="1">
    <citation type="submission" date="2023-10" db="EMBL/GenBank/DDBJ databases">
        <title>Novel methanotroph of the genus Methylocapsa from a subarctic wetland.</title>
        <authorList>
            <person name="Belova S.E."/>
            <person name="Oshkin I.Y."/>
            <person name="Miroshnikov K."/>
            <person name="Dedysh S.N."/>
        </authorList>
    </citation>
    <scope>NUCLEOTIDE SEQUENCE [LARGE SCALE GENOMIC DNA]</scope>
    <source>
        <strain evidence="1 2">RX1</strain>
    </source>
</reference>
<keyword evidence="2" id="KW-1185">Reference proteome</keyword>
<evidence type="ECO:0000313" key="2">
    <source>
        <dbReference type="Proteomes" id="UP001626536"/>
    </source>
</evidence>
<dbReference type="EMBL" id="CP136862">
    <property type="protein sequence ID" value="WOJ90030.1"/>
    <property type="molecule type" value="Genomic_DNA"/>
</dbReference>
<proteinExistence type="predicted"/>
<dbReference type="InterPro" id="IPR029058">
    <property type="entry name" value="AB_hydrolase_fold"/>
</dbReference>
<accession>A0ABZ0HUK6</accession>
<protein>
    <submittedName>
        <fullName evidence="1">Alpha/beta fold hydrolase</fullName>
    </submittedName>
</protein>
<organism evidence="1 2">
    <name type="scientific">Methylocapsa polymorpha</name>
    <dbReference type="NCBI Taxonomy" id="3080828"/>
    <lineage>
        <taxon>Bacteria</taxon>
        <taxon>Pseudomonadati</taxon>
        <taxon>Pseudomonadota</taxon>
        <taxon>Alphaproteobacteria</taxon>
        <taxon>Hyphomicrobiales</taxon>
        <taxon>Beijerinckiaceae</taxon>
        <taxon>Methylocapsa</taxon>
    </lineage>
</organism>
<gene>
    <name evidence="1" type="ORF">RZS28_01580</name>
</gene>
<dbReference type="GO" id="GO:0016787">
    <property type="term" value="F:hydrolase activity"/>
    <property type="evidence" value="ECO:0007669"/>
    <property type="project" value="UniProtKB-KW"/>
</dbReference>
<dbReference type="RefSeq" id="WP_407339474.1">
    <property type="nucleotide sequence ID" value="NZ_CP136862.1"/>
</dbReference>
<dbReference type="Proteomes" id="UP001626536">
    <property type="component" value="Chromosome"/>
</dbReference>
<evidence type="ECO:0000313" key="1">
    <source>
        <dbReference type="EMBL" id="WOJ90030.1"/>
    </source>
</evidence>
<dbReference type="Pfam" id="PF06821">
    <property type="entry name" value="Ser_hydrolase"/>
    <property type="match status" value="1"/>
</dbReference>
<sequence length="182" mass="19434">MRTSEAEILVIPGLGGSGPDHWQSRWEAKLPTARLVAQANWNRPELEAWRNRIVEETKRAARPAILVAHSLGALAVAHAAPLLGEKVKGAFLVAPPSAKVLAGLDTVDPAFAAHEIERLPFPAIVIASRDDPFAPYDESEALAFALGAELVDAGLSGHINSESGHGPWPEGLMRFAGFLKTL</sequence>
<dbReference type="InterPro" id="IPR010662">
    <property type="entry name" value="RBBP9/YdeN"/>
</dbReference>